<evidence type="ECO:0000313" key="4">
    <source>
        <dbReference type="RefSeq" id="XP_032801096.1"/>
    </source>
</evidence>
<dbReference type="RefSeq" id="XP_032801173.1">
    <property type="nucleotide sequence ID" value="XM_032945282.1"/>
</dbReference>
<dbReference type="PANTHER" id="PTHR34153">
    <property type="entry name" value="SI:CH211-262H13.3-RELATED-RELATED"/>
    <property type="match status" value="1"/>
</dbReference>
<dbReference type="RefSeq" id="XP_032801096.1">
    <property type="nucleotide sequence ID" value="XM_032945205.1"/>
</dbReference>
<evidence type="ECO:0000313" key="5">
    <source>
        <dbReference type="RefSeq" id="XP_032801173.1"/>
    </source>
</evidence>
<keyword evidence="3" id="KW-1185">Reference proteome</keyword>
<keyword evidence="1" id="KW-1133">Transmembrane helix</keyword>
<reference evidence="3" key="2">
    <citation type="submission" date="2025-05" db="UniProtKB">
        <authorList>
            <consortium name="RefSeq"/>
        </authorList>
    </citation>
    <scope>NUCLEOTIDE SEQUENCE [LARGE SCALE GENOMIC DNA]</scope>
    <source>
        <tissue evidence="4">Sperm</tissue>
    </source>
</reference>
<name>A0AAJ7WLQ6_PETMA</name>
<dbReference type="PANTHER" id="PTHR34153:SF2">
    <property type="entry name" value="SI:CH211-262H13.3-RELATED"/>
    <property type="match status" value="1"/>
</dbReference>
<organism evidence="3 5">
    <name type="scientific">Petromyzon marinus</name>
    <name type="common">Sea lamprey</name>
    <dbReference type="NCBI Taxonomy" id="7757"/>
    <lineage>
        <taxon>Eukaryota</taxon>
        <taxon>Metazoa</taxon>
        <taxon>Chordata</taxon>
        <taxon>Craniata</taxon>
        <taxon>Vertebrata</taxon>
        <taxon>Cyclostomata</taxon>
        <taxon>Hyperoartia</taxon>
        <taxon>Petromyzontiformes</taxon>
        <taxon>Petromyzontidae</taxon>
        <taxon>Petromyzon</taxon>
    </lineage>
</organism>
<proteinExistence type="predicted"/>
<evidence type="ECO:0000313" key="3">
    <source>
        <dbReference type="Proteomes" id="UP001318040"/>
    </source>
</evidence>
<evidence type="ECO:0000259" key="2">
    <source>
        <dbReference type="Pfam" id="PF16064"/>
    </source>
</evidence>
<dbReference type="AlphaFoldDB" id="A0AAJ7WLQ6"/>
<feature type="domain" description="DUF4806" evidence="2">
    <location>
        <begin position="185"/>
        <end position="259"/>
    </location>
</feature>
<feature type="transmembrane region" description="Helical" evidence="1">
    <location>
        <begin position="300"/>
        <end position="325"/>
    </location>
</feature>
<keyword evidence="1" id="KW-0812">Transmembrane</keyword>
<gene>
    <name evidence="4 5" type="primary">LOC116938008</name>
</gene>
<sequence length="352" mass="38858">MECEVATPVLEPSGDFPAWLEAQGVNAEVARAMDSELGIRDYGVLCACVGDRLVRAELLATARDRLPFGYYAVLRHVVKGLQSSEPHNETRWDTDASPGDVSLGGLVDVLFALFRGLSRELLLSVQRLGGGGGGWDGGSCGNDFQSQVLLKLDTIIENQMEQLCLLQTLANRSVVNEGLDDVLPNPINNTDELEELCCRISTDENLKIEMISYLSSLGGCNIRDSVRRMMKRLGTNALWSNYSLRGRKGKTPLIDLPVFMVLTRACLKSYPRAKVKEIEVEIAETLKHSPNKRGGANYKVMFMLIVYFCYCLVICLGMVNFSAFVSVLTFSPVNDCKNKSSLLHVLQTSFSI</sequence>
<evidence type="ECO:0000256" key="1">
    <source>
        <dbReference type="SAM" id="Phobius"/>
    </source>
</evidence>
<dbReference type="Proteomes" id="UP001318040">
    <property type="component" value="Chromosome 1"/>
</dbReference>
<protein>
    <submittedName>
        <fullName evidence="4 5">Uncharacterized protein LOC116938008 isoform X1</fullName>
    </submittedName>
</protein>
<reference evidence="5" key="1">
    <citation type="submission" date="2025-04" db="UniProtKB">
        <authorList>
            <consortium name="RefSeq"/>
        </authorList>
    </citation>
    <scope>IDENTIFICATION</scope>
    <source>
        <tissue evidence="5">Sperm</tissue>
    </source>
</reference>
<dbReference type="Pfam" id="PF16064">
    <property type="entry name" value="DUF4806"/>
    <property type="match status" value="1"/>
</dbReference>
<dbReference type="KEGG" id="pmrn:116938008"/>
<dbReference type="InterPro" id="IPR032071">
    <property type="entry name" value="DUF4806"/>
</dbReference>
<accession>A0AAJ7WLQ6</accession>
<keyword evidence="1" id="KW-0472">Membrane</keyword>